<evidence type="ECO:0000256" key="1">
    <source>
        <dbReference type="ARBA" id="ARBA00004442"/>
    </source>
</evidence>
<dbReference type="InterPro" id="IPR008969">
    <property type="entry name" value="CarboxyPept-like_regulatory"/>
</dbReference>
<dbReference type="InterPro" id="IPR036942">
    <property type="entry name" value="Beta-barrel_TonB_sf"/>
</dbReference>
<dbReference type="SUPFAM" id="SSF49464">
    <property type="entry name" value="Carboxypeptidase regulatory domain-like"/>
    <property type="match status" value="1"/>
</dbReference>
<feature type="signal peptide" evidence="4">
    <location>
        <begin position="1"/>
        <end position="23"/>
    </location>
</feature>
<reference evidence="6 7" key="1">
    <citation type="submission" date="2023-07" db="EMBL/GenBank/DDBJ databases">
        <title>Genomic Encyclopedia of Type Strains, Phase IV (KMG-IV): sequencing the most valuable type-strain genomes for metagenomic binning, comparative biology and taxonomic classification.</title>
        <authorList>
            <person name="Goeker M."/>
        </authorList>
    </citation>
    <scope>NUCLEOTIDE SEQUENCE [LARGE SCALE GENOMIC DNA]</scope>
    <source>
        <strain evidence="6 7">DSM 102814</strain>
    </source>
</reference>
<gene>
    <name evidence="6" type="ORF">GGR31_002513</name>
</gene>
<keyword evidence="4" id="KW-0732">Signal</keyword>
<accession>A0ABU1K8C1</accession>
<dbReference type="Pfam" id="PF13715">
    <property type="entry name" value="CarbopepD_reg_2"/>
    <property type="match status" value="1"/>
</dbReference>
<dbReference type="InterPro" id="IPR041700">
    <property type="entry name" value="OMP_b-brl_3"/>
</dbReference>
<dbReference type="InterPro" id="IPR037066">
    <property type="entry name" value="Plug_dom_sf"/>
</dbReference>
<evidence type="ECO:0000256" key="2">
    <source>
        <dbReference type="ARBA" id="ARBA00023136"/>
    </source>
</evidence>
<dbReference type="Gene3D" id="2.170.130.10">
    <property type="entry name" value="TonB-dependent receptor, plug domain"/>
    <property type="match status" value="1"/>
</dbReference>
<evidence type="ECO:0000259" key="5">
    <source>
        <dbReference type="Pfam" id="PF14905"/>
    </source>
</evidence>
<dbReference type="Pfam" id="PF14905">
    <property type="entry name" value="OMP_b-brl_3"/>
    <property type="match status" value="1"/>
</dbReference>
<feature type="domain" description="Outer membrane protein beta-barrel" evidence="5">
    <location>
        <begin position="455"/>
        <end position="913"/>
    </location>
</feature>
<sequence>MLHKLFSFAMWCFLFFIPFAMTAQDFSISGKVVDDQQTPLESATIYVETVKDSTLVTYTISDVDGNFKVEDQTDAKQVNLFISFTGFTTYKKTLSLTDNRTIQLGEIPLKFSTSNLDEVVVTGSRAPVTIKTDTLEFNAASFKTRDDANLEEVLKELPGVSVDSDGNITVNGKTVSRIMINGKEFFGDDPKIATKNLPKEIINKIQVVDTKTKSEEFTGKEGDSENKTINITIDEDKNKGFFSRITAGGGTDDRYELSGIGNYFKDDLRVSVLASSNNINSSGFTFDEVYDAMGRNAYSISRSSNGSFSINGAGFGGGGGGITKSDNAGINFVNEWEKESELNASYFFNRADTRTETKIERENILPDRRYFNNSTSNSERQNDNHRASFSFEIEPDTLTRISVRPNVTVNNGFSTSSSFTESVEADGTAINNAETDQFSEVFTTNFRNRLDVTRKFGKNDGYVRLGFDNTNNVSQDDNQYFSSRQVFDDQGNLEETSIQDQFIDQDEREDEYGLSFGTRLPLSEKLFLDLEYDYTKNNSSNTRLVYIPEEMNGDYEIVVDSLSNDFRSESFNHRPDIGLVYRGEKLRASISGGIQNIRLKNEDLFTGTSFDNTYNNFFSNAYFRYELTKSQRIYFSYRTSRDVPSISQLQPVTNTTNPLNTITGNPNLKPSLEHRVYMNFNNYDFKTRSGFYAYISGSLTNDQVVSRTITNQGLVRRTTYTNVDGSYNLYGGGSLDKTYELDDIQSLKASIGLNVNASKNLGFSNGVKYESNNQSITPRLELQYEIEEILTIEPEYSVNFNWAQYSLDASRDQAFTNHTLGAEITSYWPKNFIFGNDISYRYIGNVAPGFKNAYVLWNMSLGYKLLGDDGILKVKVFDVLDENVSTRRTTGEDFIQDTQQLVLEQYVMFSFTYKFSKFGGKDPNKRNDRF</sequence>
<organism evidence="6 7">
    <name type="scientific">Mesonia maritima</name>
    <dbReference type="NCBI Taxonomy" id="1793873"/>
    <lineage>
        <taxon>Bacteria</taxon>
        <taxon>Pseudomonadati</taxon>
        <taxon>Bacteroidota</taxon>
        <taxon>Flavobacteriia</taxon>
        <taxon>Flavobacteriales</taxon>
        <taxon>Flavobacteriaceae</taxon>
        <taxon>Mesonia</taxon>
    </lineage>
</organism>
<comment type="caution">
    <text evidence="6">The sequence shown here is derived from an EMBL/GenBank/DDBJ whole genome shotgun (WGS) entry which is preliminary data.</text>
</comment>
<keyword evidence="3" id="KW-0998">Cell outer membrane</keyword>
<evidence type="ECO:0000256" key="3">
    <source>
        <dbReference type="ARBA" id="ARBA00023237"/>
    </source>
</evidence>
<comment type="subcellular location">
    <subcellularLocation>
        <location evidence="1">Cell outer membrane</location>
    </subcellularLocation>
</comment>
<feature type="chain" id="PRO_5047297156" description="Outer membrane protein beta-barrel domain-containing protein" evidence="4">
    <location>
        <begin position="24"/>
        <end position="930"/>
    </location>
</feature>
<name>A0ABU1K8C1_9FLAO</name>
<dbReference type="Gene3D" id="2.40.170.20">
    <property type="entry name" value="TonB-dependent receptor, beta-barrel domain"/>
    <property type="match status" value="1"/>
</dbReference>
<evidence type="ECO:0000313" key="6">
    <source>
        <dbReference type="EMBL" id="MDR6301841.1"/>
    </source>
</evidence>
<protein>
    <recommendedName>
        <fullName evidence="5">Outer membrane protein beta-barrel domain-containing protein</fullName>
    </recommendedName>
</protein>
<dbReference type="EMBL" id="JAVDQA010000008">
    <property type="protein sequence ID" value="MDR6301841.1"/>
    <property type="molecule type" value="Genomic_DNA"/>
</dbReference>
<proteinExistence type="predicted"/>
<dbReference type="RefSeq" id="WP_309729665.1">
    <property type="nucleotide sequence ID" value="NZ_JAVDQA010000008.1"/>
</dbReference>
<dbReference type="Proteomes" id="UP001257659">
    <property type="component" value="Unassembled WGS sequence"/>
</dbReference>
<keyword evidence="7" id="KW-1185">Reference proteome</keyword>
<evidence type="ECO:0000313" key="7">
    <source>
        <dbReference type="Proteomes" id="UP001257659"/>
    </source>
</evidence>
<evidence type="ECO:0000256" key="4">
    <source>
        <dbReference type="SAM" id="SignalP"/>
    </source>
</evidence>
<dbReference type="SUPFAM" id="SSF56935">
    <property type="entry name" value="Porins"/>
    <property type="match status" value="1"/>
</dbReference>
<keyword evidence="2" id="KW-0472">Membrane</keyword>